<dbReference type="SUPFAM" id="SSF118290">
    <property type="entry name" value="WRKY DNA-binding domain"/>
    <property type="match status" value="1"/>
</dbReference>
<feature type="region of interest" description="Disordered" evidence="6">
    <location>
        <begin position="75"/>
        <end position="102"/>
    </location>
</feature>
<keyword evidence="2" id="KW-0805">Transcription regulation</keyword>
<accession>A0AAQ3P207</accession>
<dbReference type="InterPro" id="IPR003657">
    <property type="entry name" value="WRKY_dom"/>
</dbReference>
<keyword evidence="9" id="KW-1185">Reference proteome</keyword>
<keyword evidence="4" id="KW-0804">Transcription</keyword>
<dbReference type="SMART" id="SM00774">
    <property type="entry name" value="WRKY"/>
    <property type="match status" value="1"/>
</dbReference>
<keyword evidence="5" id="KW-0539">Nucleus</keyword>
<dbReference type="InterPro" id="IPR044810">
    <property type="entry name" value="WRKY_plant"/>
</dbReference>
<dbReference type="PROSITE" id="PS50811">
    <property type="entry name" value="WRKY"/>
    <property type="match status" value="1"/>
</dbReference>
<dbReference type="GO" id="GO:0003700">
    <property type="term" value="F:DNA-binding transcription factor activity"/>
    <property type="evidence" value="ECO:0007669"/>
    <property type="project" value="InterPro"/>
</dbReference>
<name>A0AAQ3P207_VIGMU</name>
<evidence type="ECO:0000256" key="3">
    <source>
        <dbReference type="ARBA" id="ARBA00023125"/>
    </source>
</evidence>
<protein>
    <recommendedName>
        <fullName evidence="7">WRKY domain-containing protein</fullName>
    </recommendedName>
</protein>
<dbReference type="Proteomes" id="UP001374535">
    <property type="component" value="Chromosome 2"/>
</dbReference>
<evidence type="ECO:0000256" key="4">
    <source>
        <dbReference type="ARBA" id="ARBA00023163"/>
    </source>
</evidence>
<feature type="domain" description="WRKY" evidence="7">
    <location>
        <begin position="161"/>
        <end position="218"/>
    </location>
</feature>
<gene>
    <name evidence="8" type="ORF">V8G54_007646</name>
</gene>
<evidence type="ECO:0000256" key="6">
    <source>
        <dbReference type="SAM" id="MobiDB-lite"/>
    </source>
</evidence>
<dbReference type="PANTHER" id="PTHR31282">
    <property type="entry name" value="WRKY TRANSCRIPTION FACTOR 21-RELATED"/>
    <property type="match status" value="1"/>
</dbReference>
<dbReference type="Gene3D" id="2.20.25.80">
    <property type="entry name" value="WRKY domain"/>
    <property type="match status" value="1"/>
</dbReference>
<dbReference type="AlphaFoldDB" id="A0AAQ3P207"/>
<evidence type="ECO:0000313" key="8">
    <source>
        <dbReference type="EMBL" id="WVZ20324.1"/>
    </source>
</evidence>
<comment type="subcellular location">
    <subcellularLocation>
        <location evidence="1">Nucleus</location>
    </subcellularLocation>
</comment>
<dbReference type="EMBL" id="CP144699">
    <property type="protein sequence ID" value="WVZ20324.1"/>
    <property type="molecule type" value="Genomic_DNA"/>
</dbReference>
<feature type="compositionally biased region" description="Basic and acidic residues" evidence="6">
    <location>
        <begin position="81"/>
        <end position="102"/>
    </location>
</feature>
<keyword evidence="3" id="KW-0238">DNA-binding</keyword>
<evidence type="ECO:0000259" key="7">
    <source>
        <dbReference type="PROSITE" id="PS50811"/>
    </source>
</evidence>
<proteinExistence type="predicted"/>
<sequence>MNKTLVTELLLGLDYATQLKFLLQKPVDPDASVAAKELVTNVHRSFAQTLSILTSHPARAQDQVAQNLLISGEDASQAASIDHRSHDSTESRKRSFPLSKDRRGSYKRRSYFTLSHFPSSRKPVLSVIGEVVLRGFGDLGCVRTESLKTEQTWTIVSHTTDDNHAWRKYGQKDILNSQFPRSYFRCTRKFEQGCKATKQVQRLEENPDMYNITYIGFHTCKDILKAPQMVTCSETWDSFLENSHEDLNVPNEQKQHDPPMRSQSPIVKQECLNDETDPSDLTDANLWSDLKDFELSNDKPALKISSENADAFMYLLSEFGHEF</sequence>
<dbReference type="GO" id="GO:0043565">
    <property type="term" value="F:sequence-specific DNA binding"/>
    <property type="evidence" value="ECO:0007669"/>
    <property type="project" value="InterPro"/>
</dbReference>
<evidence type="ECO:0000313" key="9">
    <source>
        <dbReference type="Proteomes" id="UP001374535"/>
    </source>
</evidence>
<dbReference type="InterPro" id="IPR036576">
    <property type="entry name" value="WRKY_dom_sf"/>
</dbReference>
<evidence type="ECO:0000256" key="2">
    <source>
        <dbReference type="ARBA" id="ARBA00023015"/>
    </source>
</evidence>
<dbReference type="GO" id="GO:0005634">
    <property type="term" value="C:nucleus"/>
    <property type="evidence" value="ECO:0007669"/>
    <property type="project" value="UniProtKB-SubCell"/>
</dbReference>
<organism evidence="8 9">
    <name type="scientific">Vigna mungo</name>
    <name type="common">Black gram</name>
    <name type="synonym">Phaseolus mungo</name>
    <dbReference type="NCBI Taxonomy" id="3915"/>
    <lineage>
        <taxon>Eukaryota</taxon>
        <taxon>Viridiplantae</taxon>
        <taxon>Streptophyta</taxon>
        <taxon>Embryophyta</taxon>
        <taxon>Tracheophyta</taxon>
        <taxon>Spermatophyta</taxon>
        <taxon>Magnoliopsida</taxon>
        <taxon>eudicotyledons</taxon>
        <taxon>Gunneridae</taxon>
        <taxon>Pentapetalae</taxon>
        <taxon>rosids</taxon>
        <taxon>fabids</taxon>
        <taxon>Fabales</taxon>
        <taxon>Fabaceae</taxon>
        <taxon>Papilionoideae</taxon>
        <taxon>50 kb inversion clade</taxon>
        <taxon>NPAAA clade</taxon>
        <taxon>indigoferoid/millettioid clade</taxon>
        <taxon>Phaseoleae</taxon>
        <taxon>Vigna</taxon>
    </lineage>
</organism>
<reference evidence="8 9" key="1">
    <citation type="journal article" date="2023" name="Life. Sci Alliance">
        <title>Evolutionary insights into 3D genome organization and epigenetic landscape of Vigna mungo.</title>
        <authorList>
            <person name="Junaid A."/>
            <person name="Singh B."/>
            <person name="Bhatia S."/>
        </authorList>
    </citation>
    <scope>NUCLEOTIDE SEQUENCE [LARGE SCALE GENOMIC DNA]</scope>
    <source>
        <strain evidence="8">Urdbean</strain>
    </source>
</reference>
<dbReference type="Pfam" id="PF03106">
    <property type="entry name" value="WRKY"/>
    <property type="match status" value="1"/>
</dbReference>
<evidence type="ECO:0000256" key="5">
    <source>
        <dbReference type="ARBA" id="ARBA00023242"/>
    </source>
</evidence>
<evidence type="ECO:0000256" key="1">
    <source>
        <dbReference type="ARBA" id="ARBA00004123"/>
    </source>
</evidence>